<reference evidence="1 2" key="1">
    <citation type="submission" date="2018-04" db="EMBL/GenBank/DDBJ databases">
        <title>Flavobacterium sp. nov., isolated from glacier ice.</title>
        <authorList>
            <person name="Liu Q."/>
            <person name="Xin Y.-H."/>
        </authorList>
    </citation>
    <scope>NUCLEOTIDE SEQUENCE [LARGE SCALE GENOMIC DNA]</scope>
    <source>
        <strain evidence="1 2">LB2P30</strain>
    </source>
</reference>
<evidence type="ECO:0000313" key="2">
    <source>
        <dbReference type="Proteomes" id="UP000245618"/>
    </source>
</evidence>
<dbReference type="RefSeq" id="WP_116762148.1">
    <property type="nucleotide sequence ID" value="NZ_QCZH01000006.1"/>
</dbReference>
<name>A0A2U1JWD9_9FLAO</name>
<dbReference type="EMBL" id="QCZH01000006">
    <property type="protein sequence ID" value="PWA09516.1"/>
    <property type="molecule type" value="Genomic_DNA"/>
</dbReference>
<dbReference type="AlphaFoldDB" id="A0A2U1JWD9"/>
<dbReference type="Proteomes" id="UP000245618">
    <property type="component" value="Unassembled WGS sequence"/>
</dbReference>
<dbReference type="OrthoDB" id="1372632at2"/>
<organism evidence="1 2">
    <name type="scientific">Flavobacterium laiguense</name>
    <dbReference type="NCBI Taxonomy" id="2169409"/>
    <lineage>
        <taxon>Bacteria</taxon>
        <taxon>Pseudomonadati</taxon>
        <taxon>Bacteroidota</taxon>
        <taxon>Flavobacteriia</taxon>
        <taxon>Flavobacteriales</taxon>
        <taxon>Flavobacteriaceae</taxon>
        <taxon>Flavobacterium</taxon>
    </lineage>
</organism>
<protein>
    <submittedName>
        <fullName evidence="1">Uncharacterized protein</fullName>
    </submittedName>
</protein>
<accession>A0A2U1JWD9</accession>
<keyword evidence="2" id="KW-1185">Reference proteome</keyword>
<sequence>MAVISKIEIEITTNTPFEIKPKTEALTALAKLDLDVLQKLSELSKSPKAISQLKNNFGMIKGFLG</sequence>
<gene>
    <name evidence="1" type="ORF">DB891_07485</name>
</gene>
<proteinExistence type="predicted"/>
<comment type="caution">
    <text evidence="1">The sequence shown here is derived from an EMBL/GenBank/DDBJ whole genome shotgun (WGS) entry which is preliminary data.</text>
</comment>
<evidence type="ECO:0000313" key="1">
    <source>
        <dbReference type="EMBL" id="PWA09516.1"/>
    </source>
</evidence>